<evidence type="ECO:0000259" key="4">
    <source>
        <dbReference type="PROSITE" id="PS50966"/>
    </source>
</evidence>
<dbReference type="PROSITE" id="PS51194">
    <property type="entry name" value="HELICASE_CTER"/>
    <property type="match status" value="1"/>
</dbReference>
<dbReference type="Pfam" id="PF00271">
    <property type="entry name" value="Helicase_C"/>
    <property type="match status" value="1"/>
</dbReference>
<dbReference type="GO" id="GO:0005524">
    <property type="term" value="F:ATP binding"/>
    <property type="evidence" value="ECO:0007669"/>
    <property type="project" value="InterPro"/>
</dbReference>
<dbReference type="InterPro" id="IPR007527">
    <property type="entry name" value="Znf_SWIM"/>
</dbReference>
<sequence>MNIKLNQKLIKDMCGTVSFKKGDSFYRANKVTFQEYDVDRCAATVSGTEDFHVLIERDPTGSITRSCNCPKLASFQKDCQHIAAVLLSINEHQRNGTNPVNRAETDLAQGFLNIFKNQPKRTSSKQLHFEKRDIIEVEFFCRPVTIGTNETLLGIEMKVAESYVQQIRLFLERVKSGKATYLSPLFKYDPTLHCFHREVDEIIQQLIQVSHDELVYLDETGHRSDYLGNQQLLLIPPSSWDRLSQLLKGSPYVKIIGQEKTYESLQVSTDRLDLQFDFLKSKGSKAFQLRINGLEHMVLLTPYQSVLTNGTLTKLEKDDSKRLSDLKKMLEQSGTNQIPISEDQVPFFLEKVVPGLKRLGDVEISGLVSEANKPLVAKLFLDRVNHRLLAGLEFHYEHIVINPCENREPKTSSLLIRDVKKEDTILEIMEESEFVQTDGGYYLQNEELEYEFLYYVVPKLEQLVQVYATTAVKLRIFKGNMFPKIRIKAKKERTNWLEFKFEINGKEEREIREILEALEEKRRYYRLRDGSLLSLQTKEFDDIRQFLERLPGNSEDLINGLDVPVVKSLPFLDAVNDEQIFQLEESFRQFLETIRNPGKIEFEVPQTLETILRDYQKQGYQWMKTLAHFGFGGILADDMGLGKTIQSITYIVSELPTIREKKQPVLIVCPSSLTYNWLSEILKFAPDLRAVIIDGQKKQRENNQKDAISADVVITSYPLLRKDIHWFEKQEFHTVFFDEAQAFKNPVTQTARSVQKIKANYRFALSGTPVENSSVELWAIFHVVFPELFQGLKDYSFLPHETIARRIRPFLLRRVKEDVLAELPEKEETLETVELLPDQKHLYGAYLAKLRQETLKHLDKETIRKNRIRILAGLTRLRQICCHPGLFVDGYKGSSAKFEQLMRIVDEARISGRRVLIFSQFTKMLELISREFAVKDIPFFYLDGQTPSEERVEICQRFNEGQRDFFLISLKAGGTGLNLTGADTVILYDLWWNPAVEEQAADRAHRIGQENVVQVIKLVAKGTIEEKINELQEKKRHLIEEIINTDSKGKATLTEDDIREILT</sequence>
<feature type="domain" description="Helicase C-terminal" evidence="6">
    <location>
        <begin position="897"/>
        <end position="1059"/>
    </location>
</feature>
<evidence type="ECO:0000313" key="7">
    <source>
        <dbReference type="EMBL" id="RXJ04520.1"/>
    </source>
</evidence>
<dbReference type="SMART" id="SM00490">
    <property type="entry name" value="HELICc"/>
    <property type="match status" value="1"/>
</dbReference>
<keyword evidence="7" id="KW-0067">ATP-binding</keyword>
<dbReference type="InterPro" id="IPR027417">
    <property type="entry name" value="P-loop_NTPase"/>
</dbReference>
<feature type="domain" description="SWIM-type" evidence="4">
    <location>
        <begin position="51"/>
        <end position="90"/>
    </location>
</feature>
<gene>
    <name evidence="7" type="ORF">DS745_03815</name>
</gene>
<dbReference type="GO" id="GO:0016787">
    <property type="term" value="F:hydrolase activity"/>
    <property type="evidence" value="ECO:0007669"/>
    <property type="project" value="UniProtKB-KW"/>
</dbReference>
<evidence type="ECO:0000313" key="8">
    <source>
        <dbReference type="Proteomes" id="UP000290649"/>
    </source>
</evidence>
<dbReference type="GO" id="GO:0004386">
    <property type="term" value="F:helicase activity"/>
    <property type="evidence" value="ECO:0007669"/>
    <property type="project" value="UniProtKB-KW"/>
</dbReference>
<dbReference type="InterPro" id="IPR038718">
    <property type="entry name" value="SNF2-like_sf"/>
</dbReference>
<dbReference type="Gene3D" id="3.40.50.300">
    <property type="entry name" value="P-loop containing nucleotide triphosphate hydrolases"/>
    <property type="match status" value="1"/>
</dbReference>
<feature type="coiled-coil region" evidence="3">
    <location>
        <begin position="1021"/>
        <end position="1048"/>
    </location>
</feature>
<comment type="caution">
    <text evidence="7">The sequence shown here is derived from an EMBL/GenBank/DDBJ whole genome shotgun (WGS) entry which is preliminary data.</text>
</comment>
<dbReference type="PROSITE" id="PS51192">
    <property type="entry name" value="HELICASE_ATP_BIND_1"/>
    <property type="match status" value="1"/>
</dbReference>
<keyword evidence="2" id="KW-0862">Zinc</keyword>
<dbReference type="InterPro" id="IPR049730">
    <property type="entry name" value="SNF2/RAD54-like_C"/>
</dbReference>
<keyword evidence="3" id="KW-0175">Coiled coil</keyword>
<proteinExistence type="predicted"/>
<feature type="domain" description="Helicase ATP-binding" evidence="5">
    <location>
        <begin position="624"/>
        <end position="787"/>
    </location>
</feature>
<keyword evidence="2" id="KW-0863">Zinc-finger</keyword>
<dbReference type="PROSITE" id="PS50966">
    <property type="entry name" value="ZF_SWIM"/>
    <property type="match status" value="1"/>
</dbReference>
<accession>A0A4Q0VYH9</accession>
<dbReference type="Pfam" id="PF08455">
    <property type="entry name" value="SNF2_assoc"/>
    <property type="match status" value="1"/>
</dbReference>
<dbReference type="OrthoDB" id="9760715at2"/>
<dbReference type="FunFam" id="3.40.50.300:FF:000533">
    <property type="entry name" value="Helicase, Snf2 family"/>
    <property type="match status" value="1"/>
</dbReference>
<dbReference type="RefSeq" id="WP_129076860.1">
    <property type="nucleotide sequence ID" value="NZ_QOUX01000001.1"/>
</dbReference>
<dbReference type="Gene3D" id="3.40.50.10810">
    <property type="entry name" value="Tandem AAA-ATPase domain"/>
    <property type="match status" value="1"/>
</dbReference>
<dbReference type="PANTHER" id="PTHR10799">
    <property type="entry name" value="SNF2/RAD54 HELICASE FAMILY"/>
    <property type="match status" value="1"/>
</dbReference>
<dbReference type="SUPFAM" id="SSF52540">
    <property type="entry name" value="P-loop containing nucleoside triphosphate hydrolases"/>
    <property type="match status" value="2"/>
</dbReference>
<dbReference type="InterPro" id="IPR000330">
    <property type="entry name" value="SNF2_N"/>
</dbReference>
<keyword evidence="8" id="KW-1185">Reference proteome</keyword>
<evidence type="ECO:0000259" key="6">
    <source>
        <dbReference type="PROSITE" id="PS51194"/>
    </source>
</evidence>
<dbReference type="EMBL" id="QOUX01000001">
    <property type="protein sequence ID" value="RXJ04520.1"/>
    <property type="molecule type" value="Genomic_DNA"/>
</dbReference>
<organism evidence="7 8">
    <name type="scientific">Anaerobacillus alkaliphilus</name>
    <dbReference type="NCBI Taxonomy" id="1548597"/>
    <lineage>
        <taxon>Bacteria</taxon>
        <taxon>Bacillati</taxon>
        <taxon>Bacillota</taxon>
        <taxon>Bacilli</taxon>
        <taxon>Bacillales</taxon>
        <taxon>Bacillaceae</taxon>
        <taxon>Anaerobacillus</taxon>
    </lineage>
</organism>
<dbReference type="Pfam" id="PF04434">
    <property type="entry name" value="SWIM"/>
    <property type="match status" value="1"/>
</dbReference>
<dbReference type="AlphaFoldDB" id="A0A4Q0VYH9"/>
<reference evidence="7 8" key="1">
    <citation type="journal article" date="2019" name="Int. J. Syst. Evol. Microbiol.">
        <title>Anaerobacillus alkaliphilus sp. nov., a novel alkaliphilic and moderately halophilic bacterium.</title>
        <authorList>
            <person name="Borsodi A.K."/>
            <person name="Aszalos J.M."/>
            <person name="Bihari P."/>
            <person name="Nagy I."/>
            <person name="Schumann P."/>
            <person name="Sproer C."/>
            <person name="Kovacs A.L."/>
            <person name="Boka K."/>
            <person name="Dobosy P."/>
            <person name="Ovari M."/>
            <person name="Szili-Kovacs T."/>
            <person name="Toth E."/>
        </authorList>
    </citation>
    <scope>NUCLEOTIDE SEQUENCE [LARGE SCALE GENOMIC DNA]</scope>
    <source>
        <strain evidence="7 8">B16-10</strain>
    </source>
</reference>
<dbReference type="SMART" id="SM00487">
    <property type="entry name" value="DEXDc"/>
    <property type="match status" value="1"/>
</dbReference>
<dbReference type="GO" id="GO:0008270">
    <property type="term" value="F:zinc ion binding"/>
    <property type="evidence" value="ECO:0007669"/>
    <property type="project" value="UniProtKB-KW"/>
</dbReference>
<evidence type="ECO:0000256" key="2">
    <source>
        <dbReference type="PROSITE-ProRule" id="PRU00325"/>
    </source>
</evidence>
<dbReference type="Proteomes" id="UP000290649">
    <property type="component" value="Unassembled WGS sequence"/>
</dbReference>
<evidence type="ECO:0000259" key="5">
    <source>
        <dbReference type="PROSITE" id="PS51192"/>
    </source>
</evidence>
<keyword evidence="7" id="KW-0347">Helicase</keyword>
<evidence type="ECO:0000256" key="1">
    <source>
        <dbReference type="ARBA" id="ARBA00022801"/>
    </source>
</evidence>
<protein>
    <submittedName>
        <fullName evidence="7">Helicase SNF</fullName>
    </submittedName>
</protein>
<evidence type="ECO:0000256" key="3">
    <source>
        <dbReference type="SAM" id="Coils"/>
    </source>
</evidence>
<keyword evidence="7" id="KW-0547">Nucleotide-binding</keyword>
<dbReference type="InterPro" id="IPR001650">
    <property type="entry name" value="Helicase_C-like"/>
</dbReference>
<dbReference type="InterPro" id="IPR013663">
    <property type="entry name" value="Helicase_SWF/SNF/SWI_bac"/>
</dbReference>
<dbReference type="CDD" id="cd18793">
    <property type="entry name" value="SF2_C_SNF"/>
    <property type="match status" value="1"/>
</dbReference>
<name>A0A4Q0VYH9_9BACI</name>
<keyword evidence="1" id="KW-0378">Hydrolase</keyword>
<dbReference type="Pfam" id="PF00176">
    <property type="entry name" value="SNF2-rel_dom"/>
    <property type="match status" value="1"/>
</dbReference>
<dbReference type="InterPro" id="IPR014001">
    <property type="entry name" value="Helicase_ATP-bd"/>
</dbReference>
<keyword evidence="2" id="KW-0479">Metal-binding</keyword>